<feature type="active site" description="Proton acceptor" evidence="6">
    <location>
        <position position="51"/>
    </location>
</feature>
<dbReference type="SUPFAM" id="SSF111331">
    <property type="entry name" value="NAD kinase/diacylglycerol kinase-like"/>
    <property type="match status" value="1"/>
</dbReference>
<feature type="binding site" evidence="6">
    <location>
        <begin position="124"/>
        <end position="125"/>
    </location>
    <ligand>
        <name>NAD(+)</name>
        <dbReference type="ChEBI" id="CHEBI:57540"/>
    </ligand>
</feature>
<dbReference type="Pfam" id="PF01513">
    <property type="entry name" value="NAD_kinase"/>
    <property type="match status" value="1"/>
</dbReference>
<keyword evidence="8" id="KW-1185">Reference proteome</keyword>
<proteinExistence type="inferred from homology"/>
<feature type="binding site" evidence="6">
    <location>
        <position position="161"/>
    </location>
    <ligand>
        <name>NAD(+)</name>
        <dbReference type="ChEBI" id="CHEBI:57540"/>
    </ligand>
</feature>
<comment type="caution">
    <text evidence="6">Lacks conserved residue(s) required for the propagation of feature annotation.</text>
</comment>
<protein>
    <recommendedName>
        <fullName evidence="6">NAD kinase</fullName>
        <ecNumber evidence="6">2.7.1.23</ecNumber>
    </recommendedName>
    <alternativeName>
        <fullName evidence="6">ATP-dependent NAD kinase</fullName>
    </alternativeName>
</protein>
<feature type="binding site" evidence="6">
    <location>
        <position position="153"/>
    </location>
    <ligand>
        <name>NAD(+)</name>
        <dbReference type="ChEBI" id="CHEBI:57540"/>
    </ligand>
</feature>
<dbReference type="AlphaFoldDB" id="D6GR29"/>
<evidence type="ECO:0000256" key="1">
    <source>
        <dbReference type="ARBA" id="ARBA00022679"/>
    </source>
</evidence>
<dbReference type="GO" id="GO:0051287">
    <property type="term" value="F:NAD binding"/>
    <property type="evidence" value="ECO:0007669"/>
    <property type="project" value="UniProtKB-ARBA"/>
</dbReference>
<feature type="binding site" evidence="6">
    <location>
        <position position="56"/>
    </location>
    <ligand>
        <name>NAD(+)</name>
        <dbReference type="ChEBI" id="CHEBI:57540"/>
    </ligand>
</feature>
<keyword evidence="3 6" id="KW-0521">NADP</keyword>
<feature type="binding site" evidence="6">
    <location>
        <begin position="51"/>
        <end position="52"/>
    </location>
    <ligand>
        <name>NAD(+)</name>
        <dbReference type="ChEBI" id="CHEBI:57540"/>
    </ligand>
</feature>
<feature type="binding site" evidence="6">
    <location>
        <position position="188"/>
    </location>
    <ligand>
        <name>NAD(+)</name>
        <dbReference type="ChEBI" id="CHEBI:57540"/>
    </ligand>
</feature>
<dbReference type="GO" id="GO:0005737">
    <property type="term" value="C:cytoplasm"/>
    <property type="evidence" value="ECO:0007669"/>
    <property type="project" value="UniProtKB-SubCell"/>
</dbReference>
<dbReference type="eggNOG" id="COG0061">
    <property type="taxonomic scope" value="Bacteria"/>
</dbReference>
<keyword evidence="6" id="KW-0963">Cytoplasm</keyword>
<dbReference type="GO" id="GO:0005524">
    <property type="term" value="F:ATP binding"/>
    <property type="evidence" value="ECO:0007669"/>
    <property type="project" value="UniProtKB-KW"/>
</dbReference>
<dbReference type="EMBL" id="CP002390">
    <property type="protein sequence ID" value="EFE28120.2"/>
    <property type="molecule type" value="Genomic_DNA"/>
</dbReference>
<evidence type="ECO:0000256" key="3">
    <source>
        <dbReference type="ARBA" id="ARBA00022857"/>
    </source>
</evidence>
<dbReference type="GO" id="GO:0006741">
    <property type="term" value="P:NADP+ biosynthetic process"/>
    <property type="evidence" value="ECO:0007669"/>
    <property type="project" value="UniProtKB-UniRule"/>
</dbReference>
<gene>
    <name evidence="6" type="primary">nadK</name>
    <name evidence="7" type="ordered locus">HMPREF0389_00033</name>
</gene>
<evidence type="ECO:0000313" key="8">
    <source>
        <dbReference type="Proteomes" id="UP000007468"/>
    </source>
</evidence>
<keyword evidence="2 6" id="KW-0418">Kinase</keyword>
<evidence type="ECO:0000256" key="4">
    <source>
        <dbReference type="ARBA" id="ARBA00023027"/>
    </source>
</evidence>
<dbReference type="Gene3D" id="3.40.50.10330">
    <property type="entry name" value="Probable inorganic polyphosphate/atp-NAD kinase, domain 1"/>
    <property type="match status" value="1"/>
</dbReference>
<comment type="similarity">
    <text evidence="6">Belongs to the NAD kinase family.</text>
</comment>
<dbReference type="GO" id="GO:0019674">
    <property type="term" value="P:NAD+ metabolic process"/>
    <property type="evidence" value="ECO:0007669"/>
    <property type="project" value="InterPro"/>
</dbReference>
<dbReference type="PATRIC" id="fig|546269.5.peg.632"/>
<keyword evidence="4 6" id="KW-0520">NAD</keyword>
<dbReference type="InterPro" id="IPR016064">
    <property type="entry name" value="NAD/diacylglycerol_kinase_sf"/>
</dbReference>
<dbReference type="PANTHER" id="PTHR20275">
    <property type="entry name" value="NAD KINASE"/>
    <property type="match status" value="1"/>
</dbReference>
<keyword evidence="6" id="KW-0067">ATP-binding</keyword>
<dbReference type="GO" id="GO:0003951">
    <property type="term" value="F:NAD+ kinase activity"/>
    <property type="evidence" value="ECO:0007669"/>
    <property type="project" value="UniProtKB-UniRule"/>
</dbReference>
<evidence type="ECO:0000256" key="6">
    <source>
        <dbReference type="HAMAP-Rule" id="MF_00361"/>
    </source>
</evidence>
<comment type="catalytic activity">
    <reaction evidence="5 6">
        <text>NAD(+) + ATP = ADP + NADP(+) + H(+)</text>
        <dbReference type="Rhea" id="RHEA:18629"/>
        <dbReference type="ChEBI" id="CHEBI:15378"/>
        <dbReference type="ChEBI" id="CHEBI:30616"/>
        <dbReference type="ChEBI" id="CHEBI:57540"/>
        <dbReference type="ChEBI" id="CHEBI:58349"/>
        <dbReference type="ChEBI" id="CHEBI:456216"/>
        <dbReference type="EC" id="2.7.1.23"/>
    </reaction>
</comment>
<accession>D6GR29</accession>
<dbReference type="InterPro" id="IPR002504">
    <property type="entry name" value="NADK"/>
</dbReference>
<dbReference type="HAMAP" id="MF_00361">
    <property type="entry name" value="NAD_kinase"/>
    <property type="match status" value="1"/>
</dbReference>
<dbReference type="EC" id="2.7.1.23" evidence="6"/>
<dbReference type="Pfam" id="PF20143">
    <property type="entry name" value="NAD_kinase_C"/>
    <property type="match status" value="1"/>
</dbReference>
<organism evidence="7 8">
    <name type="scientific">Filifactor alocis (strain ATCC 35896 / CCUG 47790 / D40 B5)</name>
    <name type="common">Fusobacterium alocis</name>
    <dbReference type="NCBI Taxonomy" id="546269"/>
    <lineage>
        <taxon>Bacteria</taxon>
        <taxon>Bacillati</taxon>
        <taxon>Bacillota</taxon>
        <taxon>Clostridia</taxon>
        <taxon>Peptostreptococcales</taxon>
        <taxon>Filifactoraceae</taxon>
        <taxon>Filifactor</taxon>
    </lineage>
</organism>
<dbReference type="STRING" id="546269.HMPREF0389_00033"/>
<dbReference type="Proteomes" id="UP000007468">
    <property type="component" value="Chromosome"/>
</dbReference>
<comment type="cofactor">
    <cofactor evidence="6">
        <name>a divalent metal cation</name>
        <dbReference type="ChEBI" id="CHEBI:60240"/>
    </cofactor>
</comment>
<dbReference type="HOGENOM" id="CLU_008831_0_3_9"/>
<feature type="binding site" evidence="6">
    <location>
        <position position="134"/>
    </location>
    <ligand>
        <name>NAD(+)</name>
        <dbReference type="ChEBI" id="CHEBI:57540"/>
    </ligand>
</feature>
<dbReference type="PANTHER" id="PTHR20275:SF0">
    <property type="entry name" value="NAD KINASE"/>
    <property type="match status" value="1"/>
</dbReference>
<dbReference type="GO" id="GO:0046872">
    <property type="term" value="F:metal ion binding"/>
    <property type="evidence" value="ECO:0007669"/>
    <property type="project" value="UniProtKB-UniRule"/>
</dbReference>
<evidence type="ECO:0000313" key="7">
    <source>
        <dbReference type="EMBL" id="EFE28120.2"/>
    </source>
</evidence>
<evidence type="ECO:0000256" key="2">
    <source>
        <dbReference type="ARBA" id="ARBA00022777"/>
    </source>
</evidence>
<reference evidence="8" key="1">
    <citation type="submission" date="2010-12" db="EMBL/GenBank/DDBJ databases">
        <title>The genome sequence of Filifactor alocis strain ATCC 35896.</title>
        <authorList>
            <consortium name="The Broad Institute Genome Sequencing Platform"/>
            <person name="Ward D."/>
            <person name="Earl A."/>
            <person name="Feldgarden M."/>
            <person name="Young S.K."/>
            <person name="Gargeya S."/>
            <person name="Zeng Q."/>
            <person name="Alvarado L."/>
            <person name="Berlin A."/>
            <person name="Bochicchio J."/>
            <person name="Chapman S.B."/>
            <person name="Chen Z."/>
            <person name="Freedman E."/>
            <person name="Gellesch M."/>
            <person name="Goldberg J."/>
            <person name="Griggs A."/>
            <person name="Gujja S."/>
            <person name="Heilman E."/>
            <person name="Heiman D."/>
            <person name="Howarth C."/>
            <person name="Mehta T."/>
            <person name="Neiman D."/>
            <person name="Pearson M."/>
            <person name="Roberts A."/>
            <person name="Saif S."/>
            <person name="Shea T."/>
            <person name="Shenoy N."/>
            <person name="Sisk P."/>
            <person name="Stolte C."/>
            <person name="Sykes S."/>
            <person name="White J."/>
            <person name="Yandava C."/>
            <person name="Izard J."/>
            <person name="Blanton J.M."/>
            <person name="Baranova O.V."/>
            <person name="Tanner A.C."/>
            <person name="Dewhirst F.E."/>
            <person name="Haas B."/>
            <person name="Nusbaum C."/>
            <person name="Birren B."/>
        </authorList>
    </citation>
    <scope>NUCLEOTIDE SEQUENCE [LARGE SCALE GENOMIC DNA]</scope>
    <source>
        <strain evidence="8">ATCC 35896 / D40 B5</strain>
    </source>
</reference>
<name>D6GR29_FILAD</name>
<comment type="subcellular location">
    <subcellularLocation>
        <location evidence="6">Cytoplasm</location>
    </subcellularLocation>
</comment>
<keyword evidence="6" id="KW-0547">Nucleotide-binding</keyword>
<keyword evidence="1 6" id="KW-0808">Transferase</keyword>
<sequence length="267" mass="29995">MLKKSVVITYNDYALSAVIAEQLKEKLIRAEFAVHHHFVGDEALIFTIGGDGSFIKTIHDFNFPSIPIVGINTGHLGFFQEILPEQLDLFIENYQKQNYTLQEILPLQATVYIADKRFIIKSLNEIVLRSYLGKTVHLNLSINGNFIQCFGGDGLIISSSAGSTAYNYSAGGSIVDPSINTLQITPLAPLNTNAYRSFTSSIISSSTSDIIVSPEEQYRNYISIIVDGVQKHYNDFKEIVVTTHTDPIRVIRMDNYEFWNKVTNKFL</sequence>
<evidence type="ECO:0000256" key="5">
    <source>
        <dbReference type="ARBA" id="ARBA00047925"/>
    </source>
</evidence>
<dbReference type="KEGG" id="faa:HMPREF0389_00033"/>
<dbReference type="InterPro" id="IPR017438">
    <property type="entry name" value="ATP-NAD_kinase_N"/>
</dbReference>
<comment type="function">
    <text evidence="6">Involved in the regulation of the intracellular balance of NAD and NADP, and is a key enzyme in the biosynthesis of NADP. Catalyzes specifically the phosphorylation on 2'-hydroxyl of the adenosine moiety of NAD to yield NADP.</text>
</comment>
<feature type="binding site" evidence="6">
    <location>
        <begin position="164"/>
        <end position="169"/>
    </location>
    <ligand>
        <name>NAD(+)</name>
        <dbReference type="ChEBI" id="CHEBI:57540"/>
    </ligand>
</feature>
<dbReference type="InterPro" id="IPR017437">
    <property type="entry name" value="ATP-NAD_kinase_PpnK-typ_C"/>
</dbReference>
<dbReference type="Gene3D" id="2.60.200.30">
    <property type="entry name" value="Probable inorganic polyphosphate/atp-NAD kinase, domain 2"/>
    <property type="match status" value="1"/>
</dbReference>